<dbReference type="InterPro" id="IPR023370">
    <property type="entry name" value="TrmO-like_N"/>
</dbReference>
<dbReference type="PROSITE" id="PS51668">
    <property type="entry name" value="TSAA_2"/>
    <property type="match status" value="1"/>
</dbReference>
<sequence length="106" mass="12445">MQASTLVLNGKTNWYKRGRLHHPQFHIIMSNILYYFNRKKRNELYLKSTNPIQLNPIGFVESPYDEKFSVPRQPNLVAEGKGILRLIPPYNTPMQSEAWRNLVIFG</sequence>
<dbReference type="GO" id="GO:0008168">
    <property type="term" value="F:methyltransferase activity"/>
    <property type="evidence" value="ECO:0007669"/>
    <property type="project" value="UniProtKB-KW"/>
</dbReference>
<dbReference type="AlphaFoldDB" id="A0A378MX45"/>
<gene>
    <name evidence="2" type="ORF">NCTC10638_01451</name>
</gene>
<reference evidence="2 3" key="1">
    <citation type="submission" date="2018-06" db="EMBL/GenBank/DDBJ databases">
        <authorList>
            <consortium name="Pathogen Informatics"/>
            <person name="Doyle S."/>
        </authorList>
    </citation>
    <scope>NUCLEOTIDE SEQUENCE [LARGE SCALE GENOMIC DNA]</scope>
    <source>
        <strain evidence="2 3">NCTC10638</strain>
    </source>
</reference>
<evidence type="ECO:0000259" key="1">
    <source>
        <dbReference type="PROSITE" id="PS51668"/>
    </source>
</evidence>
<dbReference type="GO" id="GO:0032259">
    <property type="term" value="P:methylation"/>
    <property type="evidence" value="ECO:0007669"/>
    <property type="project" value="UniProtKB-KW"/>
</dbReference>
<dbReference type="SUPFAM" id="SSF118196">
    <property type="entry name" value="YaeB-like"/>
    <property type="match status" value="1"/>
</dbReference>
<feature type="domain" description="TsaA-like" evidence="1">
    <location>
        <begin position="54"/>
        <end position="106"/>
    </location>
</feature>
<keyword evidence="2" id="KW-0808">Transferase</keyword>
<dbReference type="EMBL" id="UGPN01000002">
    <property type="protein sequence ID" value="STY60257.1"/>
    <property type="molecule type" value="Genomic_DNA"/>
</dbReference>
<protein>
    <submittedName>
        <fullName evidence="2">Putative methyltransferase, YaeB/AF_0241 family</fullName>
    </submittedName>
</protein>
<evidence type="ECO:0000313" key="3">
    <source>
        <dbReference type="Proteomes" id="UP000254802"/>
    </source>
</evidence>
<evidence type="ECO:0000313" key="2">
    <source>
        <dbReference type="EMBL" id="STY60257.1"/>
    </source>
</evidence>
<dbReference type="InterPro" id="IPR036413">
    <property type="entry name" value="YaeB-like_sf"/>
</dbReference>
<proteinExistence type="predicted"/>
<dbReference type="Proteomes" id="UP000254802">
    <property type="component" value="Unassembled WGS sequence"/>
</dbReference>
<accession>A0A378MX45</accession>
<keyword evidence="2" id="KW-0489">Methyltransferase</keyword>
<organism evidence="2 3">
    <name type="scientific">Mannheimia haemolytica</name>
    <name type="common">Pasteurella haemolytica</name>
    <dbReference type="NCBI Taxonomy" id="75985"/>
    <lineage>
        <taxon>Bacteria</taxon>
        <taxon>Pseudomonadati</taxon>
        <taxon>Pseudomonadota</taxon>
        <taxon>Gammaproteobacteria</taxon>
        <taxon>Pasteurellales</taxon>
        <taxon>Pasteurellaceae</taxon>
        <taxon>Mannheimia</taxon>
    </lineage>
</organism>
<name>A0A378MX45_MANHA</name>